<dbReference type="GO" id="GO:0009982">
    <property type="term" value="F:pseudouridine synthase activity"/>
    <property type="evidence" value="ECO:0007669"/>
    <property type="project" value="InterPro"/>
</dbReference>
<dbReference type="PANTHER" id="PTHR21600">
    <property type="entry name" value="MITOCHONDRIAL RNA PSEUDOURIDINE SYNTHASE"/>
    <property type="match status" value="1"/>
</dbReference>
<protein>
    <recommendedName>
        <fullName evidence="1">Pseudouridine synthase RsuA/RluA-like domain-containing protein</fullName>
    </recommendedName>
</protein>
<dbReference type="Gene3D" id="3.30.2350.10">
    <property type="entry name" value="Pseudouridine synthase"/>
    <property type="match status" value="1"/>
</dbReference>
<dbReference type="PROSITE" id="PS01129">
    <property type="entry name" value="PSI_RLU"/>
    <property type="match status" value="1"/>
</dbReference>
<dbReference type="GO" id="GO:0001522">
    <property type="term" value="P:pseudouridine synthesis"/>
    <property type="evidence" value="ECO:0007669"/>
    <property type="project" value="InterPro"/>
</dbReference>
<comment type="caution">
    <text evidence="2">The sequence shown here is derived from an EMBL/GenBank/DDBJ whole genome shotgun (WGS) entry which is preliminary data.</text>
</comment>
<dbReference type="AlphaFoldDB" id="A0A8H3A6I7"/>
<organism evidence="2 3">
    <name type="scientific">Rhizoctonia solani</name>
    <dbReference type="NCBI Taxonomy" id="456999"/>
    <lineage>
        <taxon>Eukaryota</taxon>
        <taxon>Fungi</taxon>
        <taxon>Dikarya</taxon>
        <taxon>Basidiomycota</taxon>
        <taxon>Agaricomycotina</taxon>
        <taxon>Agaricomycetes</taxon>
        <taxon>Cantharellales</taxon>
        <taxon>Ceratobasidiaceae</taxon>
        <taxon>Rhizoctonia</taxon>
    </lineage>
</organism>
<dbReference type="InterPro" id="IPR006224">
    <property type="entry name" value="PsdUridine_synth_RluA-like_CS"/>
</dbReference>
<reference evidence="2" key="1">
    <citation type="submission" date="2021-01" db="EMBL/GenBank/DDBJ databases">
        <authorList>
            <person name="Kaushik A."/>
        </authorList>
    </citation>
    <scope>NUCLEOTIDE SEQUENCE</scope>
    <source>
        <strain evidence="2">AG3-T5</strain>
    </source>
</reference>
<dbReference type="InterPro" id="IPR006145">
    <property type="entry name" value="PsdUridine_synth_RsuA/RluA"/>
</dbReference>
<dbReference type="CDD" id="cd02869">
    <property type="entry name" value="PseudoU_synth_RluA_like"/>
    <property type="match status" value="1"/>
</dbReference>
<dbReference type="Proteomes" id="UP000663841">
    <property type="component" value="Unassembled WGS sequence"/>
</dbReference>
<accession>A0A8H3A6I7</accession>
<dbReference type="InterPro" id="IPR050188">
    <property type="entry name" value="RluA_PseudoU_synthase"/>
</dbReference>
<evidence type="ECO:0000313" key="3">
    <source>
        <dbReference type="Proteomes" id="UP000663841"/>
    </source>
</evidence>
<dbReference type="EMBL" id="CAJMWW010000061">
    <property type="protein sequence ID" value="CAE6409377.1"/>
    <property type="molecule type" value="Genomic_DNA"/>
</dbReference>
<dbReference type="GO" id="GO:0003723">
    <property type="term" value="F:RNA binding"/>
    <property type="evidence" value="ECO:0007669"/>
    <property type="project" value="InterPro"/>
</dbReference>
<feature type="domain" description="Pseudouridine synthase RsuA/RluA-like" evidence="1">
    <location>
        <begin position="13"/>
        <end position="173"/>
    </location>
</feature>
<dbReference type="SUPFAM" id="SSF55120">
    <property type="entry name" value="Pseudouridine synthase"/>
    <property type="match status" value="1"/>
</dbReference>
<proteinExistence type="predicted"/>
<dbReference type="InterPro" id="IPR020103">
    <property type="entry name" value="PsdUridine_synth_cat_dom_sf"/>
</dbReference>
<dbReference type="Pfam" id="PF00849">
    <property type="entry name" value="PseudoU_synth_2"/>
    <property type="match status" value="1"/>
</dbReference>
<evidence type="ECO:0000313" key="2">
    <source>
        <dbReference type="EMBL" id="CAE6409377.1"/>
    </source>
</evidence>
<sequence>MTRNLVMFMDRGLIILNKPAGLIAQGGRHLLEPKTETLECVLEDLTNSLSLKTKPLPVHRLDKLTTGILILARNPQIAQTLSTQLRQSASNDIIKTYLALVHGSFEPSHAGEIRENLYITNGKVSVKKPVATNFKETTSYTTWRCLASRGDVSLMELGLRTGIKHQLRVTMAQVLNGTLSSFSNSSTSLKPRIDMKDGAKSISSRILSVTRSTGSAITQSLPLPGLSEVKCAVKKLVDGLETLDDHRTKCQALTVRITSILRMLEPHCQDGAVSLELGYFYNKLEICQSQLSRIDSRRGLSNALRAKRQVEIVERVEYEIGTGLQDVLLSIMLKRLSAPKETAAFQPTVKTTEDPSTYTYQYPRIKRCQLSLGTMVKRHRLDGVIRSIARGTYRDREVLVIQYSSRTTPGKAANAFLLSVKAVIQEQHPNVLRFMGASDDTSSFENHYMVFDAGTTTTREAFLQSLRSAQKTFNFLEGVKAGMGFLLEYDVQTWEDIYVSQDGRAVVCPPYWDDLDTWSKSNHDIFTSLTGAIHSQDFPLTTLSEILNMAGSRWSDFERAVTLYGHGFRDYHLMQIAHELDLPVPPFLLVYCGPLPNFLVSVGSIGIPEWMGTGQPSDCFSGLMTGWAGISSLWSCTGWEALQTFGLEYWTVEHTLCADDECDRFAPGGAITPLDSSIDGWLSYGCFESPDSFGVAYDLTISNPALFEVSWKRFVDTRWMTVMDMAETEQSMHAVRHISVGINCKPPKTRGSLPLYFHRRPSSMFNVEHYWGFFSDSPDPNVPPCKIVKDIKVEYSIQVNTSRANDNWVFRAEQCFETVMSRTPGSFNAW</sequence>
<gene>
    <name evidence="2" type="ORF">RDB_LOCUS20692</name>
</gene>
<name>A0A8H3A6I7_9AGAM</name>
<evidence type="ECO:0000259" key="1">
    <source>
        <dbReference type="Pfam" id="PF00849"/>
    </source>
</evidence>